<accession>X0YD69</accession>
<name>X0YD69_9ZZZZ</name>
<feature type="non-terminal residue" evidence="1">
    <location>
        <position position="161"/>
    </location>
</feature>
<evidence type="ECO:0000313" key="1">
    <source>
        <dbReference type="EMBL" id="GAG46653.1"/>
    </source>
</evidence>
<proteinExistence type="predicted"/>
<protein>
    <submittedName>
        <fullName evidence="1">Uncharacterized protein</fullName>
    </submittedName>
</protein>
<organism evidence="1">
    <name type="scientific">marine sediment metagenome</name>
    <dbReference type="NCBI Taxonomy" id="412755"/>
    <lineage>
        <taxon>unclassified sequences</taxon>
        <taxon>metagenomes</taxon>
        <taxon>ecological metagenomes</taxon>
    </lineage>
</organism>
<sequence>MDKIKGKLRSGQRAYIELKDGSVNVSMERGLIMKSLVVHRELPLSEITHVTLEKDSSPRSRNHHLTLVYGEGEEEVFSSTEDEPLEALRSQIAADLERRRAEREREEAERRRVWEAHVHQISLMLDLMEEVFLMLEGLQGWVEWTDIGGHLVQLEHVIEEM</sequence>
<comment type="caution">
    <text evidence="1">The sequence shown here is derived from an EMBL/GenBank/DDBJ whole genome shotgun (WGS) entry which is preliminary data.</text>
</comment>
<reference evidence="1" key="1">
    <citation type="journal article" date="2014" name="Front. Microbiol.">
        <title>High frequency of phylogenetically diverse reductive dehalogenase-homologous genes in deep subseafloor sedimentary metagenomes.</title>
        <authorList>
            <person name="Kawai M."/>
            <person name="Futagami T."/>
            <person name="Toyoda A."/>
            <person name="Takaki Y."/>
            <person name="Nishi S."/>
            <person name="Hori S."/>
            <person name="Arai W."/>
            <person name="Tsubouchi T."/>
            <person name="Morono Y."/>
            <person name="Uchiyama I."/>
            <person name="Ito T."/>
            <person name="Fujiyama A."/>
            <person name="Inagaki F."/>
            <person name="Takami H."/>
        </authorList>
    </citation>
    <scope>NUCLEOTIDE SEQUENCE</scope>
    <source>
        <strain evidence="1">Expedition CK06-06</strain>
    </source>
</reference>
<dbReference type="EMBL" id="BARS01051568">
    <property type="protein sequence ID" value="GAG46653.1"/>
    <property type="molecule type" value="Genomic_DNA"/>
</dbReference>
<gene>
    <name evidence="1" type="ORF">S01H1_76787</name>
</gene>
<dbReference type="AlphaFoldDB" id="X0YD69"/>